<gene>
    <name evidence="3" type="primary">pchC</name>
    <name evidence="3" type="ORF">GCM10025781_07870</name>
</gene>
<reference evidence="4" key="1">
    <citation type="journal article" date="2019" name="Int. J. Syst. Evol. Microbiol.">
        <title>The Global Catalogue of Microorganisms (GCM) 10K type strain sequencing project: providing services to taxonomists for standard genome sequencing and annotation.</title>
        <authorList>
            <consortium name="The Broad Institute Genomics Platform"/>
            <consortium name="The Broad Institute Genome Sequencing Center for Infectious Disease"/>
            <person name="Wu L."/>
            <person name="Ma J."/>
        </authorList>
    </citation>
    <scope>NUCLEOTIDE SEQUENCE [LARGE SCALE GENOMIC DNA]</scope>
    <source>
        <strain evidence="4">JCM 18958</strain>
    </source>
</reference>
<dbReference type="EMBL" id="BAABLN010000008">
    <property type="protein sequence ID" value="GAA4692993.1"/>
    <property type="molecule type" value="Genomic_DNA"/>
</dbReference>
<comment type="similarity">
    <text evidence="1">Belongs to the thioesterase family.</text>
</comment>
<evidence type="ECO:0000313" key="4">
    <source>
        <dbReference type="Proteomes" id="UP001501446"/>
    </source>
</evidence>
<dbReference type="InterPro" id="IPR012223">
    <property type="entry name" value="TEII"/>
</dbReference>
<protein>
    <submittedName>
        <fullName evidence="3">Pyochelin biosynthesis editing thioesterase PchC</fullName>
    </submittedName>
</protein>
<organism evidence="3 4">
    <name type="scientific">Kocuria gwangalliensis</name>
    <dbReference type="NCBI Taxonomy" id="501592"/>
    <lineage>
        <taxon>Bacteria</taxon>
        <taxon>Bacillati</taxon>
        <taxon>Actinomycetota</taxon>
        <taxon>Actinomycetes</taxon>
        <taxon>Micrococcales</taxon>
        <taxon>Micrococcaceae</taxon>
        <taxon>Kocuria</taxon>
    </lineage>
</organism>
<sequence>MPTMATDNVLARWVTPQGVPQRRLVFFPHAGAGGLTGRSLAAHDVEILAHRRPGREARMAEPAAASVGDVVDEATAALLPVLDSDELPTDVLGHSFGALLAAEFVTRMERERPGRVRRLVVSAKVPPPDPSPELAAALHDDHALVEWLVGLGGTPAELLEDPGMRAMVLDPLRADLTASMNYQGEPAQLSTALLVVAADGDTTAPPSAVESWSTFTTGPAQVLRLHGGHHALFDQSELLHAALREPGAN</sequence>
<name>A0ABP8WP50_9MICC</name>
<dbReference type="SUPFAM" id="SSF53474">
    <property type="entry name" value="alpha/beta-Hydrolases"/>
    <property type="match status" value="1"/>
</dbReference>
<feature type="domain" description="Thioesterase" evidence="2">
    <location>
        <begin position="23"/>
        <end position="237"/>
    </location>
</feature>
<evidence type="ECO:0000259" key="2">
    <source>
        <dbReference type="Pfam" id="PF00975"/>
    </source>
</evidence>
<dbReference type="PANTHER" id="PTHR11487">
    <property type="entry name" value="THIOESTERASE"/>
    <property type="match status" value="1"/>
</dbReference>
<evidence type="ECO:0000313" key="3">
    <source>
        <dbReference type="EMBL" id="GAA4692993.1"/>
    </source>
</evidence>
<evidence type="ECO:0000256" key="1">
    <source>
        <dbReference type="ARBA" id="ARBA00007169"/>
    </source>
</evidence>
<dbReference type="Pfam" id="PF00975">
    <property type="entry name" value="Thioesterase"/>
    <property type="match status" value="1"/>
</dbReference>
<proteinExistence type="inferred from homology"/>
<dbReference type="InterPro" id="IPR001031">
    <property type="entry name" value="Thioesterase"/>
</dbReference>
<dbReference type="PANTHER" id="PTHR11487:SF0">
    <property type="entry name" value="S-ACYL FATTY ACID SYNTHASE THIOESTERASE, MEDIUM CHAIN"/>
    <property type="match status" value="1"/>
</dbReference>
<accession>A0ABP8WP50</accession>
<keyword evidence="4" id="KW-1185">Reference proteome</keyword>
<comment type="caution">
    <text evidence="3">The sequence shown here is derived from an EMBL/GenBank/DDBJ whole genome shotgun (WGS) entry which is preliminary data.</text>
</comment>
<dbReference type="InterPro" id="IPR029058">
    <property type="entry name" value="AB_hydrolase_fold"/>
</dbReference>
<dbReference type="Gene3D" id="3.40.50.1820">
    <property type="entry name" value="alpha/beta hydrolase"/>
    <property type="match status" value="1"/>
</dbReference>
<dbReference type="Proteomes" id="UP001501446">
    <property type="component" value="Unassembled WGS sequence"/>
</dbReference>